<organism evidence="7 8">
    <name type="scientific">Wallemia hederae</name>
    <dbReference type="NCBI Taxonomy" id="1540922"/>
    <lineage>
        <taxon>Eukaryota</taxon>
        <taxon>Fungi</taxon>
        <taxon>Dikarya</taxon>
        <taxon>Basidiomycota</taxon>
        <taxon>Wallemiomycotina</taxon>
        <taxon>Wallemiomycetes</taxon>
        <taxon>Wallemiales</taxon>
        <taxon>Wallemiaceae</taxon>
        <taxon>Wallemia</taxon>
    </lineage>
</organism>
<feature type="transmembrane region" description="Helical" evidence="6">
    <location>
        <begin position="139"/>
        <end position="163"/>
    </location>
</feature>
<dbReference type="AlphaFoldDB" id="A0A4T0FQQ6"/>
<evidence type="ECO:0000313" key="7">
    <source>
        <dbReference type="EMBL" id="TIA89924.1"/>
    </source>
</evidence>
<evidence type="ECO:0000256" key="4">
    <source>
        <dbReference type="ARBA" id="ARBA00022989"/>
    </source>
</evidence>
<keyword evidence="3 6" id="KW-0812">Transmembrane</keyword>
<proteinExistence type="inferred from homology"/>
<evidence type="ECO:0000313" key="8">
    <source>
        <dbReference type="Proteomes" id="UP000310189"/>
    </source>
</evidence>
<sequence>MSSNLLYDIPRNPAIAVGLPIALGGLSGAITKSSVNTWFAGLAKPPGNPPKIAFPIVWTLLYGAMGYAAHLTASHANTPFIGQAARDNLHLQYAQFALNMLWTPLFFGAQKPKLAFLNITALLGTVAKITYDLRGIDTNAFYCYIPYTAWLAYATYLNAGIIYKNY</sequence>
<dbReference type="EMBL" id="SPNW01000023">
    <property type="protein sequence ID" value="TIA89924.1"/>
    <property type="molecule type" value="Genomic_DNA"/>
</dbReference>
<dbReference type="GO" id="GO:0005741">
    <property type="term" value="C:mitochondrial outer membrane"/>
    <property type="evidence" value="ECO:0007669"/>
    <property type="project" value="TreeGrafter"/>
</dbReference>
<dbReference type="OrthoDB" id="8841220at2759"/>
<dbReference type="FunFam" id="1.20.1260.100:FF:000001">
    <property type="entry name" value="translocator protein 2"/>
    <property type="match status" value="1"/>
</dbReference>
<dbReference type="PANTHER" id="PTHR10057">
    <property type="entry name" value="PERIPHERAL-TYPE BENZODIAZEPINE RECEPTOR"/>
    <property type="match status" value="1"/>
</dbReference>
<gene>
    <name evidence="7" type="ORF">E3P99_01829</name>
</gene>
<evidence type="ECO:0000256" key="2">
    <source>
        <dbReference type="ARBA" id="ARBA00007524"/>
    </source>
</evidence>
<comment type="similarity">
    <text evidence="2">Belongs to the TspO/BZRP family.</text>
</comment>
<keyword evidence="5 6" id="KW-0472">Membrane</keyword>
<evidence type="ECO:0008006" key="9">
    <source>
        <dbReference type="Google" id="ProtNLM"/>
    </source>
</evidence>
<evidence type="ECO:0000256" key="3">
    <source>
        <dbReference type="ARBA" id="ARBA00022692"/>
    </source>
</evidence>
<feature type="transmembrane region" description="Helical" evidence="6">
    <location>
        <begin position="12"/>
        <end position="31"/>
    </location>
</feature>
<dbReference type="PIRSF" id="PIRSF005859">
    <property type="entry name" value="PBR"/>
    <property type="match status" value="1"/>
</dbReference>
<evidence type="ECO:0000256" key="6">
    <source>
        <dbReference type="SAM" id="Phobius"/>
    </source>
</evidence>
<evidence type="ECO:0000256" key="5">
    <source>
        <dbReference type="ARBA" id="ARBA00023136"/>
    </source>
</evidence>
<name>A0A4T0FQQ6_9BASI</name>
<keyword evidence="8" id="KW-1185">Reference proteome</keyword>
<dbReference type="InterPro" id="IPR038330">
    <property type="entry name" value="TspO/MBR-related_sf"/>
</dbReference>
<dbReference type="InterPro" id="IPR004307">
    <property type="entry name" value="TspO_MBR"/>
</dbReference>
<comment type="subcellular location">
    <subcellularLocation>
        <location evidence="1">Membrane</location>
        <topology evidence="1">Multi-pass membrane protein</topology>
    </subcellularLocation>
</comment>
<dbReference type="Gene3D" id="1.20.1260.100">
    <property type="entry name" value="TspO/MBR protein"/>
    <property type="match status" value="1"/>
</dbReference>
<keyword evidence="4 6" id="KW-1133">Transmembrane helix</keyword>
<protein>
    <recommendedName>
        <fullName evidence="9">TspO/MBR-related protein</fullName>
    </recommendedName>
</protein>
<dbReference type="PANTHER" id="PTHR10057:SF0">
    <property type="entry name" value="TRANSLOCATOR PROTEIN"/>
    <property type="match status" value="1"/>
</dbReference>
<dbReference type="GO" id="GO:0033013">
    <property type="term" value="P:tetrapyrrole metabolic process"/>
    <property type="evidence" value="ECO:0007669"/>
    <property type="project" value="UniProtKB-ARBA"/>
</dbReference>
<accession>A0A4T0FQQ6</accession>
<evidence type="ECO:0000256" key="1">
    <source>
        <dbReference type="ARBA" id="ARBA00004141"/>
    </source>
</evidence>
<dbReference type="Pfam" id="PF03073">
    <property type="entry name" value="TspO_MBR"/>
    <property type="match status" value="1"/>
</dbReference>
<reference evidence="7 8" key="1">
    <citation type="submission" date="2019-03" db="EMBL/GenBank/DDBJ databases">
        <title>Sequencing 23 genomes of Wallemia ichthyophaga.</title>
        <authorList>
            <person name="Gostincar C."/>
        </authorList>
    </citation>
    <scope>NUCLEOTIDE SEQUENCE [LARGE SCALE GENOMIC DNA]</scope>
    <source>
        <strain evidence="7 8">EXF-5753</strain>
    </source>
</reference>
<dbReference type="CDD" id="cd15904">
    <property type="entry name" value="TSPO_MBR"/>
    <property type="match status" value="1"/>
</dbReference>
<comment type="caution">
    <text evidence="7">The sequence shown here is derived from an EMBL/GenBank/DDBJ whole genome shotgun (WGS) entry which is preliminary data.</text>
</comment>
<dbReference type="Proteomes" id="UP000310189">
    <property type="component" value="Unassembled WGS sequence"/>
</dbReference>
<feature type="transmembrane region" description="Helical" evidence="6">
    <location>
        <begin position="52"/>
        <end position="70"/>
    </location>
</feature>